<dbReference type="EMBL" id="NBSK02000005">
    <property type="protein sequence ID" value="KAJ0208187.1"/>
    <property type="molecule type" value="Genomic_DNA"/>
</dbReference>
<dbReference type="Gene3D" id="1.20.58.630">
    <property type="match status" value="1"/>
</dbReference>
<evidence type="ECO:0000256" key="1">
    <source>
        <dbReference type="ARBA" id="ARBA00006468"/>
    </source>
</evidence>
<sequence>MRKLTCFYLASGVKVNLNKSKLMGIGLPLRDVSSMAKWLKCLEDELTLPYLGMAVGGKPNRASMWLPLIDKLEQKNYRCGRRELFQLEGNAILALDSSTMSVDQVYDLNELCPTNEELEMLTNNTRDKETLGECEQVKNFRDTLNIIKDASQEIMESTKLAEIMQIILMLGNKLNACIAQGSAKGFKLGSLERLGYTWATNKNITLLHFLCEIGKSSL</sequence>
<evidence type="ECO:0000313" key="4">
    <source>
        <dbReference type="Proteomes" id="UP000235145"/>
    </source>
</evidence>
<dbReference type="InterPro" id="IPR015425">
    <property type="entry name" value="FH2_Formin"/>
</dbReference>
<dbReference type="Gene3D" id="1.20.58.2220">
    <property type="entry name" value="Formin, FH2 domain"/>
    <property type="match status" value="1"/>
</dbReference>
<reference evidence="3 4" key="1">
    <citation type="journal article" date="2017" name="Nat. Commun.">
        <title>Genome assembly with in vitro proximity ligation data and whole-genome triplication in lettuce.</title>
        <authorList>
            <person name="Reyes-Chin-Wo S."/>
            <person name="Wang Z."/>
            <person name="Yang X."/>
            <person name="Kozik A."/>
            <person name="Arikit S."/>
            <person name="Song C."/>
            <person name="Xia L."/>
            <person name="Froenicke L."/>
            <person name="Lavelle D.O."/>
            <person name="Truco M.J."/>
            <person name="Xia R."/>
            <person name="Zhu S."/>
            <person name="Xu C."/>
            <person name="Xu H."/>
            <person name="Xu X."/>
            <person name="Cox K."/>
            <person name="Korf I."/>
            <person name="Meyers B.C."/>
            <person name="Michelmore R.W."/>
        </authorList>
    </citation>
    <scope>NUCLEOTIDE SEQUENCE [LARGE SCALE GENOMIC DNA]</scope>
    <source>
        <strain evidence="4">cv. Salinas</strain>
        <tissue evidence="3">Seedlings</tissue>
    </source>
</reference>
<proteinExistence type="inferred from homology"/>
<evidence type="ECO:0000313" key="3">
    <source>
        <dbReference type="EMBL" id="KAJ0208187.1"/>
    </source>
</evidence>
<accession>A0A9R1XHL3</accession>
<dbReference type="InterPro" id="IPR051144">
    <property type="entry name" value="Formin_homology_domain"/>
</dbReference>
<comment type="similarity">
    <text evidence="1">Belongs to the formin-like family. Class-II subfamily.</text>
</comment>
<dbReference type="AlphaFoldDB" id="A0A9R1XHL3"/>
<name>A0A9R1XHL3_LACSA</name>
<protein>
    <recommendedName>
        <fullName evidence="2">FH2 domain-containing protein</fullName>
    </recommendedName>
</protein>
<dbReference type="PANTHER" id="PTHR45733:SF8">
    <property type="entry name" value="FORMIN-J"/>
    <property type="match status" value="1"/>
</dbReference>
<comment type="caution">
    <text evidence="3">The sequence shown here is derived from an EMBL/GenBank/DDBJ whole genome shotgun (WGS) entry which is preliminary data.</text>
</comment>
<dbReference type="Proteomes" id="UP000235145">
    <property type="component" value="Unassembled WGS sequence"/>
</dbReference>
<dbReference type="Pfam" id="PF02181">
    <property type="entry name" value="FH2"/>
    <property type="match status" value="1"/>
</dbReference>
<gene>
    <name evidence="3" type="ORF">LSAT_V11C500248340</name>
</gene>
<dbReference type="InterPro" id="IPR042201">
    <property type="entry name" value="FH2_Formin_sf"/>
</dbReference>
<evidence type="ECO:0000259" key="2">
    <source>
        <dbReference type="Pfam" id="PF02181"/>
    </source>
</evidence>
<feature type="domain" description="FH2" evidence="2">
    <location>
        <begin position="135"/>
        <end position="213"/>
    </location>
</feature>
<dbReference type="SUPFAM" id="SSF101447">
    <property type="entry name" value="Formin homology 2 domain (FH2 domain)"/>
    <property type="match status" value="1"/>
</dbReference>
<dbReference type="PANTHER" id="PTHR45733">
    <property type="entry name" value="FORMIN-J"/>
    <property type="match status" value="1"/>
</dbReference>
<organism evidence="3 4">
    <name type="scientific">Lactuca sativa</name>
    <name type="common">Garden lettuce</name>
    <dbReference type="NCBI Taxonomy" id="4236"/>
    <lineage>
        <taxon>Eukaryota</taxon>
        <taxon>Viridiplantae</taxon>
        <taxon>Streptophyta</taxon>
        <taxon>Embryophyta</taxon>
        <taxon>Tracheophyta</taxon>
        <taxon>Spermatophyta</taxon>
        <taxon>Magnoliopsida</taxon>
        <taxon>eudicotyledons</taxon>
        <taxon>Gunneridae</taxon>
        <taxon>Pentapetalae</taxon>
        <taxon>asterids</taxon>
        <taxon>campanulids</taxon>
        <taxon>Asterales</taxon>
        <taxon>Asteraceae</taxon>
        <taxon>Cichorioideae</taxon>
        <taxon>Cichorieae</taxon>
        <taxon>Lactucinae</taxon>
        <taxon>Lactuca</taxon>
    </lineage>
</organism>
<keyword evidence="4" id="KW-1185">Reference proteome</keyword>